<dbReference type="Gramene" id="OBART06G24700.1">
    <property type="protein sequence ID" value="OBART06G24700.1"/>
    <property type="gene ID" value="OBART06G24700"/>
</dbReference>
<dbReference type="eggNOG" id="ENOG502R65C">
    <property type="taxonomic scope" value="Eukaryota"/>
</dbReference>
<sequence>MASRASLLLQVVRTSSRSRKGEGGVVFSEVAPWQQQQPISAPAGAGAAGIGSPRPAAKLDTIVEEDHSSMMMQEAATAFQAGPVVVIVSSGGHGLPFRRRRRTWPWRSVADKSSDRADASVHKSRRNISPETQIMCQFTEGFS</sequence>
<dbReference type="AlphaFoldDB" id="A0A0D3GJW6"/>
<dbReference type="HOGENOM" id="CLU_1809165_0_0_1"/>
<protein>
    <submittedName>
        <fullName evidence="1">Uncharacterized protein</fullName>
    </submittedName>
</protein>
<name>A0A0D3GJW6_9ORYZ</name>
<evidence type="ECO:0000313" key="1">
    <source>
        <dbReference type="EnsemblPlants" id="OBART06G24700.1"/>
    </source>
</evidence>
<keyword evidence="2" id="KW-1185">Reference proteome</keyword>
<dbReference type="PaxDb" id="65489-OBART06G24700.1"/>
<organism evidence="1">
    <name type="scientific">Oryza barthii</name>
    <dbReference type="NCBI Taxonomy" id="65489"/>
    <lineage>
        <taxon>Eukaryota</taxon>
        <taxon>Viridiplantae</taxon>
        <taxon>Streptophyta</taxon>
        <taxon>Embryophyta</taxon>
        <taxon>Tracheophyta</taxon>
        <taxon>Spermatophyta</taxon>
        <taxon>Magnoliopsida</taxon>
        <taxon>Liliopsida</taxon>
        <taxon>Poales</taxon>
        <taxon>Poaceae</taxon>
        <taxon>BOP clade</taxon>
        <taxon>Oryzoideae</taxon>
        <taxon>Oryzeae</taxon>
        <taxon>Oryzinae</taxon>
        <taxon>Oryza</taxon>
    </lineage>
</organism>
<dbReference type="EnsemblPlants" id="OBART06G24700.1">
    <property type="protein sequence ID" value="OBART06G24700.1"/>
    <property type="gene ID" value="OBART06G24700"/>
</dbReference>
<evidence type="ECO:0000313" key="2">
    <source>
        <dbReference type="Proteomes" id="UP000026960"/>
    </source>
</evidence>
<dbReference type="Proteomes" id="UP000026960">
    <property type="component" value="Chromosome 6"/>
</dbReference>
<reference evidence="1" key="2">
    <citation type="submission" date="2015-03" db="UniProtKB">
        <authorList>
            <consortium name="EnsemblPlants"/>
        </authorList>
    </citation>
    <scope>IDENTIFICATION</scope>
</reference>
<proteinExistence type="predicted"/>
<reference evidence="1" key="1">
    <citation type="journal article" date="2009" name="Rice">
        <title>De Novo Next Generation Sequencing of Plant Genomes.</title>
        <authorList>
            <person name="Rounsley S."/>
            <person name="Marri P.R."/>
            <person name="Yu Y."/>
            <person name="He R."/>
            <person name="Sisneros N."/>
            <person name="Goicoechea J.L."/>
            <person name="Lee S.J."/>
            <person name="Angelova A."/>
            <person name="Kudrna D."/>
            <person name="Luo M."/>
            <person name="Affourtit J."/>
            <person name="Desany B."/>
            <person name="Knight J."/>
            <person name="Niazi F."/>
            <person name="Egholm M."/>
            <person name="Wing R.A."/>
        </authorList>
    </citation>
    <scope>NUCLEOTIDE SEQUENCE [LARGE SCALE GENOMIC DNA]</scope>
    <source>
        <strain evidence="1">cv. IRGC 105608</strain>
    </source>
</reference>
<accession>A0A0D3GJW6</accession>